<accession>A8A8P5</accession>
<dbReference type="eggNOG" id="arCOG05957">
    <property type="taxonomic scope" value="Archaea"/>
</dbReference>
<protein>
    <submittedName>
        <fullName evidence="1">Uncharacterized protein</fullName>
    </submittedName>
</protein>
<dbReference type="AlphaFoldDB" id="A8A8P5"/>
<evidence type="ECO:0000313" key="2">
    <source>
        <dbReference type="Proteomes" id="UP000000262"/>
    </source>
</evidence>
<evidence type="ECO:0000313" key="1">
    <source>
        <dbReference type="EMBL" id="ABU81297.1"/>
    </source>
</evidence>
<sequence length="97" mass="10875">MREANALRSKGLEVKCEDLGDCVACYYKKGEELYTIVIKEGLKGYFAKVVPFHKLPPAFTCSSAFLVPYGLYAFAEDLDELADKVKEKLELVRTSSD</sequence>
<dbReference type="HOGENOM" id="CLU_2340123_0_0_2"/>
<dbReference type="OrthoDB" id="14971at2157"/>
<dbReference type="Proteomes" id="UP000000262">
    <property type="component" value="Chromosome"/>
</dbReference>
<dbReference type="RefSeq" id="WP_011998149.1">
    <property type="nucleotide sequence ID" value="NC_009776.1"/>
</dbReference>
<dbReference type="KEGG" id="iho:Igni_0113"/>
<dbReference type="GeneID" id="5562482"/>
<proteinExistence type="predicted"/>
<keyword evidence="2" id="KW-1185">Reference proteome</keyword>
<dbReference type="STRING" id="453591.Igni_0113"/>
<reference evidence="1 2" key="1">
    <citation type="journal article" date="2008" name="Genome Biol.">
        <title>A genomic analysis of the archaeal system Ignicoccus hospitalis-Nanoarchaeum equitans.</title>
        <authorList>
            <person name="Podar M."/>
            <person name="Anderson I."/>
            <person name="Makarova K.S."/>
            <person name="Elkins J.G."/>
            <person name="Ivanova N."/>
            <person name="Wall M.A."/>
            <person name="Lykidis A."/>
            <person name="Mavromatis K."/>
            <person name="Sun H."/>
            <person name="Hudson M.E."/>
            <person name="Chen W."/>
            <person name="Deciu C."/>
            <person name="Hutchison D."/>
            <person name="Eads J.R."/>
            <person name="Anderson A."/>
            <person name="Fernandes F."/>
            <person name="Szeto E."/>
            <person name="Lapidus A."/>
            <person name="Kyrpides N.C."/>
            <person name="Saier M.H.Jr."/>
            <person name="Richardson P.M."/>
            <person name="Rachel R."/>
            <person name="Huber H."/>
            <person name="Eisen J.A."/>
            <person name="Koonin E.V."/>
            <person name="Keller M."/>
            <person name="Stetter K.O."/>
        </authorList>
    </citation>
    <scope>NUCLEOTIDE SEQUENCE [LARGE SCALE GENOMIC DNA]</scope>
    <source>
        <strain evidence="2">KIN4/I / DSM 18386 / JCM 14125</strain>
    </source>
</reference>
<gene>
    <name evidence="1" type="ordered locus">Igni_0113</name>
</gene>
<organism evidence="1 2">
    <name type="scientific">Ignicoccus hospitalis (strain KIN4/I / DSM 18386 / JCM 14125)</name>
    <dbReference type="NCBI Taxonomy" id="453591"/>
    <lineage>
        <taxon>Archaea</taxon>
        <taxon>Thermoproteota</taxon>
        <taxon>Thermoprotei</taxon>
        <taxon>Desulfurococcales</taxon>
        <taxon>Desulfurococcaceae</taxon>
        <taxon>Ignicoccus</taxon>
    </lineage>
</organism>
<dbReference type="EMBL" id="CP000816">
    <property type="protein sequence ID" value="ABU81297.1"/>
    <property type="molecule type" value="Genomic_DNA"/>
</dbReference>
<name>A8A8P5_IGNH4</name>